<evidence type="ECO:0000256" key="1">
    <source>
        <dbReference type="SAM" id="MobiDB-lite"/>
    </source>
</evidence>
<protein>
    <recommendedName>
        <fullName evidence="4">F-box domain-containing protein</fullName>
    </recommendedName>
</protein>
<reference evidence="2 3" key="1">
    <citation type="submission" date="2015-01" db="EMBL/GenBank/DDBJ databases">
        <title>The Genome Sequence of Exophiala xenobiotica CBS118157.</title>
        <authorList>
            <consortium name="The Broad Institute Genomics Platform"/>
            <person name="Cuomo C."/>
            <person name="de Hoog S."/>
            <person name="Gorbushina A."/>
            <person name="Stielow B."/>
            <person name="Teixiera M."/>
            <person name="Abouelleil A."/>
            <person name="Chapman S.B."/>
            <person name="Priest M."/>
            <person name="Young S.K."/>
            <person name="Wortman J."/>
            <person name="Nusbaum C."/>
            <person name="Birren B."/>
        </authorList>
    </citation>
    <scope>NUCLEOTIDE SEQUENCE [LARGE SCALE GENOMIC DNA]</scope>
    <source>
        <strain evidence="2 3">CBS 118157</strain>
    </source>
</reference>
<dbReference type="GeneID" id="25323343"/>
<dbReference type="RefSeq" id="XP_013321881.1">
    <property type="nucleotide sequence ID" value="XM_013466427.1"/>
</dbReference>
<proteinExistence type="predicted"/>
<evidence type="ECO:0000313" key="2">
    <source>
        <dbReference type="EMBL" id="KIW61297.1"/>
    </source>
</evidence>
<feature type="compositionally biased region" description="Polar residues" evidence="1">
    <location>
        <begin position="1"/>
        <end position="14"/>
    </location>
</feature>
<accession>A0A0D2DG63</accession>
<feature type="region of interest" description="Disordered" evidence="1">
    <location>
        <begin position="1"/>
        <end position="27"/>
    </location>
</feature>
<sequence>MSAGSTIYNSVSQADNDDRPIHKPAQPVDNASEVAWLPNEVLSCIMRHAIGPVTRLSCPELFDRVQTPCLQNTVLDLKLTCRRFHDIVNVLLIIPNTIDVQLLGPVPAGDRKRITEASNHYQDKLWTRLLPAIRTNWAYNVVIHIVPELQSQRATVNWEQRNYPGVLHGRKDDLTARKAMVSHQAAALVLASIMYKIMVRYSQLRVSLVFYEVDGSRPVHASVEDEAPPKPEVLPFWDYKSVCCIIYHWRWLYNFRRPGDNNVRNVFRLPTLAVAIDHTSRRPGDIWTPRQDVIGSVITQLGLSQYLFDFCSSMVHQAWTARQPLWSDTTVRPAIRHYIPGFRGRSILCSEDRRFALWLTTTSLQTNPMRCFAVQRAERSASLPLTRQVAVELNVPNGRSALIDSWS</sequence>
<dbReference type="OrthoDB" id="4152608at2759"/>
<keyword evidence="3" id="KW-1185">Reference proteome</keyword>
<evidence type="ECO:0008006" key="4">
    <source>
        <dbReference type="Google" id="ProtNLM"/>
    </source>
</evidence>
<organism evidence="2 3">
    <name type="scientific">Exophiala xenobiotica</name>
    <dbReference type="NCBI Taxonomy" id="348802"/>
    <lineage>
        <taxon>Eukaryota</taxon>
        <taxon>Fungi</taxon>
        <taxon>Dikarya</taxon>
        <taxon>Ascomycota</taxon>
        <taxon>Pezizomycotina</taxon>
        <taxon>Eurotiomycetes</taxon>
        <taxon>Chaetothyriomycetidae</taxon>
        <taxon>Chaetothyriales</taxon>
        <taxon>Herpotrichiellaceae</taxon>
        <taxon>Exophiala</taxon>
    </lineage>
</organism>
<evidence type="ECO:0000313" key="3">
    <source>
        <dbReference type="Proteomes" id="UP000054342"/>
    </source>
</evidence>
<dbReference type="AlphaFoldDB" id="A0A0D2DG63"/>
<name>A0A0D2DG63_9EURO</name>
<dbReference type="HOGENOM" id="CLU_745954_0_0_1"/>
<dbReference type="EMBL" id="KN847317">
    <property type="protein sequence ID" value="KIW61297.1"/>
    <property type="molecule type" value="Genomic_DNA"/>
</dbReference>
<dbReference type="Proteomes" id="UP000054342">
    <property type="component" value="Unassembled WGS sequence"/>
</dbReference>
<gene>
    <name evidence="2" type="ORF">PV05_01435</name>
</gene>